<organism evidence="9 10">
    <name type="scientific">Ranatra chinensis</name>
    <dbReference type="NCBI Taxonomy" id="642074"/>
    <lineage>
        <taxon>Eukaryota</taxon>
        <taxon>Metazoa</taxon>
        <taxon>Ecdysozoa</taxon>
        <taxon>Arthropoda</taxon>
        <taxon>Hexapoda</taxon>
        <taxon>Insecta</taxon>
        <taxon>Pterygota</taxon>
        <taxon>Neoptera</taxon>
        <taxon>Paraneoptera</taxon>
        <taxon>Hemiptera</taxon>
        <taxon>Heteroptera</taxon>
        <taxon>Panheteroptera</taxon>
        <taxon>Nepomorpha</taxon>
        <taxon>Nepidae</taxon>
        <taxon>Ranatrinae</taxon>
        <taxon>Ranatra</taxon>
    </lineage>
</organism>
<protein>
    <recommendedName>
        <fullName evidence="11">Endoplasmic reticulum-Golgi intermediate compartment protein 2</fullName>
    </recommendedName>
</protein>
<dbReference type="InterPro" id="IPR039542">
    <property type="entry name" value="Erv_N"/>
</dbReference>
<feature type="transmembrane region" description="Helical" evidence="6">
    <location>
        <begin position="44"/>
        <end position="62"/>
    </location>
</feature>
<dbReference type="InterPro" id="IPR012936">
    <property type="entry name" value="Erv_C"/>
</dbReference>
<proteinExistence type="inferred from homology"/>
<evidence type="ECO:0000259" key="7">
    <source>
        <dbReference type="Pfam" id="PF07970"/>
    </source>
</evidence>
<dbReference type="PANTHER" id="PTHR10984:SF30">
    <property type="entry name" value="ENDOPLASMIC RETICULUM-GOLGI INTERMEDIATE COMPARTMENT PROTEIN 2"/>
    <property type="match status" value="1"/>
</dbReference>
<comment type="similarity">
    <text evidence="2">Belongs to the ERGIC family.</text>
</comment>
<comment type="subcellular location">
    <subcellularLocation>
        <location evidence="1">Endoplasmic reticulum-Golgi intermediate compartment membrane</location>
        <topology evidence="1">Multi-pass membrane protein</topology>
    </subcellularLocation>
</comment>
<evidence type="ECO:0000256" key="3">
    <source>
        <dbReference type="ARBA" id="ARBA00022692"/>
    </source>
</evidence>
<evidence type="ECO:0008006" key="11">
    <source>
        <dbReference type="Google" id="ProtNLM"/>
    </source>
</evidence>
<gene>
    <name evidence="9" type="ORF">AAG570_001121</name>
</gene>
<evidence type="ECO:0000256" key="1">
    <source>
        <dbReference type="ARBA" id="ARBA00004457"/>
    </source>
</evidence>
<dbReference type="EMBL" id="JBFDAA010000010">
    <property type="protein sequence ID" value="KAL1124495.1"/>
    <property type="molecule type" value="Genomic_DNA"/>
</dbReference>
<evidence type="ECO:0000259" key="8">
    <source>
        <dbReference type="Pfam" id="PF13850"/>
    </source>
</evidence>
<accession>A0ABD0YAX6</accession>
<evidence type="ECO:0000313" key="10">
    <source>
        <dbReference type="Proteomes" id="UP001558652"/>
    </source>
</evidence>
<keyword evidence="3 6" id="KW-0812">Transmembrane</keyword>
<feature type="domain" description="Endoplasmic reticulum vesicle transporter C-terminal" evidence="7">
    <location>
        <begin position="171"/>
        <end position="336"/>
    </location>
</feature>
<evidence type="ECO:0000256" key="6">
    <source>
        <dbReference type="SAM" id="Phobius"/>
    </source>
</evidence>
<keyword evidence="4 6" id="KW-1133">Transmembrane helix</keyword>
<feature type="domain" description="Endoplasmic reticulum vesicle transporter N-terminal" evidence="8">
    <location>
        <begin position="16"/>
        <end position="106"/>
    </location>
</feature>
<dbReference type="PANTHER" id="PTHR10984">
    <property type="entry name" value="ENDOPLASMIC RETICULUM-GOLGI INTERMEDIATE COMPARTMENT PROTEIN"/>
    <property type="match status" value="1"/>
</dbReference>
<evidence type="ECO:0000256" key="4">
    <source>
        <dbReference type="ARBA" id="ARBA00022989"/>
    </source>
</evidence>
<evidence type="ECO:0000256" key="5">
    <source>
        <dbReference type="ARBA" id="ARBA00023136"/>
    </source>
</evidence>
<keyword evidence="5 6" id="KW-0472">Membrane</keyword>
<evidence type="ECO:0000313" key="9">
    <source>
        <dbReference type="EMBL" id="KAL1124495.1"/>
    </source>
</evidence>
<dbReference type="Pfam" id="PF13850">
    <property type="entry name" value="ERGIC_N"/>
    <property type="match status" value="1"/>
</dbReference>
<comment type="caution">
    <text evidence="9">The sequence shown here is derived from an EMBL/GenBank/DDBJ whole genome shotgun (WGS) entry which is preliminary data.</text>
</comment>
<reference evidence="9 10" key="1">
    <citation type="submission" date="2024-07" db="EMBL/GenBank/DDBJ databases">
        <title>Chromosome-level genome assembly of the water stick insect Ranatra chinensis (Heteroptera: Nepidae).</title>
        <authorList>
            <person name="Liu X."/>
        </authorList>
    </citation>
    <scope>NUCLEOTIDE SEQUENCE [LARGE SCALE GENOMIC DNA]</scope>
    <source>
        <strain evidence="9">Cailab_2021Rc</strain>
        <tissue evidence="9">Muscle</tissue>
    </source>
</reference>
<evidence type="ECO:0000256" key="2">
    <source>
        <dbReference type="ARBA" id="ARBA00005648"/>
    </source>
</evidence>
<dbReference type="Proteomes" id="UP001558652">
    <property type="component" value="Unassembled WGS sequence"/>
</dbReference>
<dbReference type="InterPro" id="IPR045888">
    <property type="entry name" value="Erv"/>
</dbReference>
<keyword evidence="10" id="KW-1185">Reference proteome</keyword>
<dbReference type="AlphaFoldDB" id="A0ABD0YAX6"/>
<dbReference type="GO" id="GO:0033116">
    <property type="term" value="C:endoplasmic reticulum-Golgi intermediate compartment membrane"/>
    <property type="evidence" value="ECO:0007669"/>
    <property type="project" value="UniProtKB-SubCell"/>
</dbReference>
<name>A0ABD0YAX6_9HEMI</name>
<sequence length="344" mass="38988">MLRNRKKPSSYGVELVRNLDTFPKLVCNSDDYVERSRIGGAVSLVTYIVIIWIVISETNIYFDSYLNFKFMPDTDYNAKLNLNLDMTIAMPCFSIGADILDSTSQNLLMFGNLEEEDTWFELSPEQESHLRDVRQLNTYLREEFHAIHHLLWKSGHSFLYPGMPKRSVSPKEATDGCRIFGSLELNKVAGNLHVTAGKSMPIPQGHVHISAFVGQSAYNFSHRIHHLSFGDPSAGIIHPLDGDEKITDQNMALYQYFIEVVPTDVQTFLSKTKTYQYSVKEHMRVIDHDKGSHGVAGIFFKYDTSALKVVVTQSHEPLLQFLIRLSSTLAGIFVTAGNHFLYSL</sequence>
<dbReference type="Pfam" id="PF07970">
    <property type="entry name" value="COPIIcoated_ERV"/>
    <property type="match status" value="1"/>
</dbReference>